<dbReference type="Gene3D" id="3.40.50.720">
    <property type="entry name" value="NAD(P)-binding Rossmann-like Domain"/>
    <property type="match status" value="1"/>
</dbReference>
<dbReference type="RefSeq" id="WP_371947541.1">
    <property type="nucleotide sequence ID" value="NZ_JAXCEI010000002.1"/>
</dbReference>
<evidence type="ECO:0000256" key="1">
    <source>
        <dbReference type="ARBA" id="ARBA00023002"/>
    </source>
</evidence>
<sequence>MGLIVITGASAGIGAAAAVELTRRGRRVLATGRSSGKLRAVHRDMLAAAPRGLDVPVPIPADLAELRQVRELAERIITGPDRLDVLVNNAGVQPSRRQVTADGFELCFAVNHLAPFVLTDSLADRIRTDAGRVVITASSNHAAARLDLADPQLASGWSPGLAYANSKLANILFGNELRRRMGFAATTFHPGTVTTELNRDSRFVRVVKPFERFVMASPARGAATLVWLADGAGPDAFQVPYHYRCRPHPVSAAASDEGLAARLWELSGELVRGAGRP</sequence>
<evidence type="ECO:0000313" key="2">
    <source>
        <dbReference type="EMBL" id="MFA1538201.1"/>
    </source>
</evidence>
<name>A0ABV4Q6A4_9ACTN</name>
<dbReference type="SUPFAM" id="SSF51735">
    <property type="entry name" value="NAD(P)-binding Rossmann-fold domains"/>
    <property type="match status" value="1"/>
</dbReference>
<comment type="caution">
    <text evidence="2">The sequence shown here is derived from an EMBL/GenBank/DDBJ whole genome shotgun (WGS) entry which is preliminary data.</text>
</comment>
<organism evidence="2 3">
    <name type="scientific">Actinomadura monticuli</name>
    <dbReference type="NCBI Taxonomy" id="3097367"/>
    <lineage>
        <taxon>Bacteria</taxon>
        <taxon>Bacillati</taxon>
        <taxon>Actinomycetota</taxon>
        <taxon>Actinomycetes</taxon>
        <taxon>Streptosporangiales</taxon>
        <taxon>Thermomonosporaceae</taxon>
        <taxon>Actinomadura</taxon>
    </lineage>
</organism>
<protein>
    <submittedName>
        <fullName evidence="2">SDR family NAD(P)-dependent oxidoreductase</fullName>
    </submittedName>
</protein>
<dbReference type="InterPro" id="IPR036291">
    <property type="entry name" value="NAD(P)-bd_dom_sf"/>
</dbReference>
<dbReference type="PRINTS" id="PR00081">
    <property type="entry name" value="GDHRDH"/>
</dbReference>
<dbReference type="PANTHER" id="PTHR43157:SF31">
    <property type="entry name" value="PHOSPHATIDYLINOSITOL-GLYCAN BIOSYNTHESIS CLASS F PROTEIN"/>
    <property type="match status" value="1"/>
</dbReference>
<keyword evidence="1" id="KW-0560">Oxidoreductase</keyword>
<accession>A0ABV4Q6A4</accession>
<dbReference type="InterPro" id="IPR002347">
    <property type="entry name" value="SDR_fam"/>
</dbReference>
<dbReference type="Pfam" id="PF00106">
    <property type="entry name" value="adh_short"/>
    <property type="match status" value="1"/>
</dbReference>
<dbReference type="Proteomes" id="UP001569963">
    <property type="component" value="Unassembled WGS sequence"/>
</dbReference>
<proteinExistence type="predicted"/>
<gene>
    <name evidence="2" type="ORF">SM611_04600</name>
</gene>
<reference evidence="2 3" key="1">
    <citation type="submission" date="2023-11" db="EMBL/GenBank/DDBJ databases">
        <title>Actinomadura monticuli sp. nov., isolated from volcanic ash.</title>
        <authorList>
            <person name="Lee S.D."/>
            <person name="Yang H."/>
            <person name="Kim I.S."/>
        </authorList>
    </citation>
    <scope>NUCLEOTIDE SEQUENCE [LARGE SCALE GENOMIC DNA]</scope>
    <source>
        <strain evidence="2 3">DLS-62</strain>
    </source>
</reference>
<dbReference type="EMBL" id="JAXCEI010000002">
    <property type="protein sequence ID" value="MFA1538201.1"/>
    <property type="molecule type" value="Genomic_DNA"/>
</dbReference>
<dbReference type="PANTHER" id="PTHR43157">
    <property type="entry name" value="PHOSPHATIDYLINOSITOL-GLYCAN BIOSYNTHESIS CLASS F PROTEIN-RELATED"/>
    <property type="match status" value="1"/>
</dbReference>
<keyword evidence="3" id="KW-1185">Reference proteome</keyword>
<evidence type="ECO:0000313" key="3">
    <source>
        <dbReference type="Proteomes" id="UP001569963"/>
    </source>
</evidence>